<keyword evidence="4 11" id="KW-0997">Cell inner membrane</keyword>
<dbReference type="InterPro" id="IPR050480">
    <property type="entry name" value="CysZ-like"/>
</dbReference>
<evidence type="ECO:0000256" key="2">
    <source>
        <dbReference type="ARBA" id="ARBA00022448"/>
    </source>
</evidence>
<dbReference type="InterPro" id="IPR022985">
    <property type="entry name" value="Sulfate_CysZ"/>
</dbReference>
<dbReference type="OrthoDB" id="5292355at2"/>
<dbReference type="PANTHER" id="PTHR37468:SF1">
    <property type="entry name" value="SULFATE TRANSPORTER CYSZ"/>
    <property type="match status" value="1"/>
</dbReference>
<keyword evidence="8 11" id="KW-0764">Sulfate transport</keyword>
<dbReference type="NCBIfam" id="NF003433">
    <property type="entry name" value="PRK04949.1"/>
    <property type="match status" value="1"/>
</dbReference>
<dbReference type="PANTHER" id="PTHR37468">
    <property type="entry name" value="SULFATE TRANSPORTER CYSZ"/>
    <property type="match status" value="1"/>
</dbReference>
<keyword evidence="6 11" id="KW-0812">Transmembrane</keyword>
<evidence type="ECO:0000256" key="4">
    <source>
        <dbReference type="ARBA" id="ARBA00022519"/>
    </source>
</evidence>
<comment type="caution">
    <text evidence="12">The sequence shown here is derived from an EMBL/GenBank/DDBJ whole genome shotgun (WGS) entry which is preliminary data.</text>
</comment>
<evidence type="ECO:0000256" key="9">
    <source>
        <dbReference type="ARBA" id="ARBA00023136"/>
    </source>
</evidence>
<proteinExistence type="inferred from homology"/>
<dbReference type="HAMAP" id="MF_00468">
    <property type="entry name" value="CysZ"/>
    <property type="match status" value="1"/>
</dbReference>
<dbReference type="InterPro" id="IPR059112">
    <property type="entry name" value="CysZ/EI24"/>
</dbReference>
<feature type="transmembrane region" description="Helical" evidence="11">
    <location>
        <begin position="27"/>
        <end position="47"/>
    </location>
</feature>
<evidence type="ECO:0000256" key="5">
    <source>
        <dbReference type="ARBA" id="ARBA00022605"/>
    </source>
</evidence>
<evidence type="ECO:0000256" key="3">
    <source>
        <dbReference type="ARBA" id="ARBA00022475"/>
    </source>
</evidence>
<dbReference type="GO" id="GO:0005886">
    <property type="term" value="C:plasma membrane"/>
    <property type="evidence" value="ECO:0007669"/>
    <property type="project" value="UniProtKB-SubCell"/>
</dbReference>
<feature type="transmembrane region" description="Helical" evidence="11">
    <location>
        <begin position="74"/>
        <end position="99"/>
    </location>
</feature>
<keyword evidence="3 11" id="KW-1003">Cell membrane</keyword>
<dbReference type="EMBL" id="QGGU01000008">
    <property type="protein sequence ID" value="PWK49213.1"/>
    <property type="molecule type" value="Genomic_DNA"/>
</dbReference>
<feature type="transmembrane region" description="Helical" evidence="11">
    <location>
        <begin position="209"/>
        <end position="242"/>
    </location>
</feature>
<evidence type="ECO:0000256" key="11">
    <source>
        <dbReference type="HAMAP-Rule" id="MF_00468"/>
    </source>
</evidence>
<evidence type="ECO:0000313" key="12">
    <source>
        <dbReference type="EMBL" id="PWK49213.1"/>
    </source>
</evidence>
<dbReference type="AlphaFoldDB" id="A0A316FLR3"/>
<keyword evidence="5 11" id="KW-0028">Amino-acid biosynthesis</keyword>
<sequence length="249" mass="28651">MIKSGFSGAQYFTKGLQLVRLKGIRHFVVLPLLINIVLLLSACIWVFNKLLDWKTQFYNWSWEWVQWILDNFGWLLWPVVFIVIFLSVFYFFAIIANWLAAPFNGLLSEAVERHLAGKDTSQNESFSSVIKDLPRIFGREWAKLKYWLPKALACLILFLIPGVNLVAPVIWVLFSAWMMAVQYIDYPMDNHKVSFHDMLTQLRARRGGPLGFGGTVMLITMVPVANILVMPVAVAGATALWYENYREDL</sequence>
<gene>
    <name evidence="11" type="primary">cysZ</name>
    <name evidence="12" type="ORF">C8D97_108122</name>
</gene>
<keyword evidence="2 11" id="KW-0813">Transport</keyword>
<evidence type="ECO:0000313" key="13">
    <source>
        <dbReference type="Proteomes" id="UP000245790"/>
    </source>
</evidence>
<dbReference type="Pfam" id="PF07264">
    <property type="entry name" value="EI24"/>
    <property type="match status" value="1"/>
</dbReference>
<dbReference type="GO" id="GO:0009675">
    <property type="term" value="F:high-affinity sulfate:proton symporter activity"/>
    <property type="evidence" value="ECO:0007669"/>
    <property type="project" value="TreeGrafter"/>
</dbReference>
<keyword evidence="7 11" id="KW-1133">Transmembrane helix</keyword>
<accession>A0A316FLR3</accession>
<evidence type="ECO:0000256" key="10">
    <source>
        <dbReference type="ARBA" id="ARBA00023192"/>
    </source>
</evidence>
<keyword evidence="13" id="KW-1185">Reference proteome</keyword>
<protein>
    <recommendedName>
        <fullName evidence="11">Sulfate transporter CysZ</fullName>
    </recommendedName>
</protein>
<dbReference type="Proteomes" id="UP000245790">
    <property type="component" value="Unassembled WGS sequence"/>
</dbReference>
<comment type="function">
    <text evidence="11">High affinity, high specificity proton-dependent sulfate transporter, which mediates sulfate uptake. Provides the sulfur source for the cysteine synthesis pathway.</text>
</comment>
<dbReference type="GO" id="GO:0000103">
    <property type="term" value="P:sulfate assimilation"/>
    <property type="evidence" value="ECO:0007669"/>
    <property type="project" value="InterPro"/>
</dbReference>
<dbReference type="RefSeq" id="WP_109764012.1">
    <property type="nucleotide sequence ID" value="NZ_QGGU01000008.1"/>
</dbReference>
<keyword evidence="10 11" id="KW-0198">Cysteine biosynthesis</keyword>
<evidence type="ECO:0000256" key="7">
    <source>
        <dbReference type="ARBA" id="ARBA00022989"/>
    </source>
</evidence>
<comment type="similarity">
    <text evidence="11">Belongs to the CysZ family.</text>
</comment>
<evidence type="ECO:0000256" key="6">
    <source>
        <dbReference type="ARBA" id="ARBA00022692"/>
    </source>
</evidence>
<reference evidence="12 13" key="1">
    <citation type="submission" date="2018-05" db="EMBL/GenBank/DDBJ databases">
        <title>Genomic Encyclopedia of Type Strains, Phase IV (KMG-IV): sequencing the most valuable type-strain genomes for metagenomic binning, comparative biology and taxonomic classification.</title>
        <authorList>
            <person name="Goeker M."/>
        </authorList>
    </citation>
    <scope>NUCLEOTIDE SEQUENCE [LARGE SCALE GENOMIC DNA]</scope>
    <source>
        <strain evidence="12 13">DSM 25350</strain>
    </source>
</reference>
<name>A0A316FLR3_9GAMM</name>
<organism evidence="12 13">
    <name type="scientific">Pleionea mediterranea</name>
    <dbReference type="NCBI Taxonomy" id="523701"/>
    <lineage>
        <taxon>Bacteria</taxon>
        <taxon>Pseudomonadati</taxon>
        <taxon>Pseudomonadota</taxon>
        <taxon>Gammaproteobacteria</taxon>
        <taxon>Oceanospirillales</taxon>
        <taxon>Pleioneaceae</taxon>
        <taxon>Pleionea</taxon>
    </lineage>
</organism>
<evidence type="ECO:0000256" key="1">
    <source>
        <dbReference type="ARBA" id="ARBA00004141"/>
    </source>
</evidence>
<feature type="transmembrane region" description="Helical" evidence="11">
    <location>
        <begin position="144"/>
        <end position="163"/>
    </location>
</feature>
<dbReference type="GO" id="GO:0019344">
    <property type="term" value="P:cysteine biosynthetic process"/>
    <property type="evidence" value="ECO:0007669"/>
    <property type="project" value="UniProtKB-UniRule"/>
</dbReference>
<evidence type="ECO:0000256" key="8">
    <source>
        <dbReference type="ARBA" id="ARBA00023032"/>
    </source>
</evidence>
<comment type="subcellular location">
    <subcellularLocation>
        <location evidence="11">Cell inner membrane</location>
        <topology evidence="11">Multi-pass membrane protein</topology>
    </subcellularLocation>
    <subcellularLocation>
        <location evidence="1">Membrane</location>
        <topology evidence="1">Multi-pass membrane protein</topology>
    </subcellularLocation>
</comment>
<keyword evidence="9 11" id="KW-0472">Membrane</keyword>